<keyword evidence="1" id="KW-0732">Signal</keyword>
<organism evidence="3 4">
    <name type="scientific">Staphylococcus gallinarum</name>
    <dbReference type="NCBI Taxonomy" id="1293"/>
    <lineage>
        <taxon>Bacteria</taxon>
        <taxon>Bacillati</taxon>
        <taxon>Bacillota</taxon>
        <taxon>Bacilli</taxon>
        <taxon>Bacillales</taxon>
        <taxon>Staphylococcaceae</taxon>
        <taxon>Staphylococcus</taxon>
    </lineage>
</organism>
<dbReference type="EMBL" id="UHDK01000003">
    <property type="protein sequence ID" value="SUQ38595.1"/>
    <property type="molecule type" value="Genomic_DNA"/>
</dbReference>
<proteinExistence type="predicted"/>
<accession>A0A0D0SNV3</accession>
<dbReference type="RefSeq" id="WP_042739623.1">
    <property type="nucleotide sequence ID" value="NZ_BKAX01000007.1"/>
</dbReference>
<dbReference type="EMBL" id="BKAX01000007">
    <property type="protein sequence ID" value="GEQ06604.1"/>
    <property type="molecule type" value="Genomic_DNA"/>
</dbReference>
<dbReference type="AlphaFoldDB" id="A0A0D0SNV3"/>
<evidence type="ECO:0000313" key="2">
    <source>
        <dbReference type="EMBL" id="GEQ06604.1"/>
    </source>
</evidence>
<keyword evidence="5" id="KW-1185">Reference proteome</keyword>
<dbReference type="Proteomes" id="UP000255277">
    <property type="component" value="Unassembled WGS sequence"/>
</dbReference>
<gene>
    <name evidence="3" type="ORF">NCTC12195_04972</name>
    <name evidence="2" type="ORF">SGA02_24320</name>
</gene>
<evidence type="ECO:0000256" key="1">
    <source>
        <dbReference type="SAM" id="SignalP"/>
    </source>
</evidence>
<name>A0A0D0SNV3_STAGA</name>
<dbReference type="OrthoDB" id="2923624at2"/>
<reference evidence="3 4" key="1">
    <citation type="submission" date="2018-06" db="EMBL/GenBank/DDBJ databases">
        <authorList>
            <consortium name="Pathogen Informatics"/>
            <person name="Doyle S."/>
        </authorList>
    </citation>
    <scope>NUCLEOTIDE SEQUENCE [LARGE SCALE GENOMIC DNA]</scope>
    <source>
        <strain evidence="3 4">NCTC12195</strain>
    </source>
</reference>
<reference evidence="2 5" key="2">
    <citation type="submission" date="2019-07" db="EMBL/GenBank/DDBJ databases">
        <title>Whole genome shotgun sequence of Staphylococcus gallinarum NBRC 109767.</title>
        <authorList>
            <person name="Hosoyama A."/>
            <person name="Uohara A."/>
            <person name="Ohji S."/>
            <person name="Ichikawa N."/>
        </authorList>
    </citation>
    <scope>NUCLEOTIDE SEQUENCE [LARGE SCALE GENOMIC DNA]</scope>
    <source>
        <strain evidence="2 5">NBRC 109767</strain>
    </source>
</reference>
<protein>
    <submittedName>
        <fullName evidence="3">Uncharacterized protein</fullName>
    </submittedName>
</protein>
<feature type="chain" id="PRO_5044541885" evidence="1">
    <location>
        <begin position="31"/>
        <end position="207"/>
    </location>
</feature>
<sequence>MRKKVFTFSIFMLSAILLVSFAFPSINVNATTNKEFKDSGTPNELGVKMSKDISQLDENEATREIDYIINNVFVYDDNGYVIDVNEQKSIDRYGYVPKEIKEMKSAVDYQKELQAENGNIATRSADYQTSNQCFAGEMKKNFADLIPTGTIGAIIEDGAAGKLTKDTVAKVLKAAGKSAVKGSVYGIAAQIIWTNEKCNWNYPAVKG</sequence>
<dbReference type="Proteomes" id="UP000321057">
    <property type="component" value="Unassembled WGS sequence"/>
</dbReference>
<feature type="signal peptide" evidence="1">
    <location>
        <begin position="1"/>
        <end position="30"/>
    </location>
</feature>
<evidence type="ECO:0000313" key="3">
    <source>
        <dbReference type="EMBL" id="SUQ38595.1"/>
    </source>
</evidence>
<evidence type="ECO:0000313" key="4">
    <source>
        <dbReference type="Proteomes" id="UP000255277"/>
    </source>
</evidence>
<evidence type="ECO:0000313" key="5">
    <source>
        <dbReference type="Proteomes" id="UP000321057"/>
    </source>
</evidence>